<evidence type="ECO:0000256" key="3">
    <source>
        <dbReference type="ARBA" id="ARBA00012438"/>
    </source>
</evidence>
<evidence type="ECO:0000259" key="18">
    <source>
        <dbReference type="PROSITE" id="PS50113"/>
    </source>
</evidence>
<dbReference type="AlphaFoldDB" id="A0A5R9FEH1"/>
<dbReference type="CDD" id="cd00130">
    <property type="entry name" value="PAS"/>
    <property type="match status" value="2"/>
</dbReference>
<dbReference type="GO" id="GO:0005886">
    <property type="term" value="C:plasma membrane"/>
    <property type="evidence" value="ECO:0007669"/>
    <property type="project" value="UniProtKB-SubCell"/>
</dbReference>
<dbReference type="SMART" id="SM00387">
    <property type="entry name" value="HATPase_c"/>
    <property type="match status" value="1"/>
</dbReference>
<dbReference type="OrthoDB" id="9815750at2"/>
<dbReference type="Proteomes" id="UP000308230">
    <property type="component" value="Unassembled WGS sequence"/>
</dbReference>
<dbReference type="PROSITE" id="PS50113">
    <property type="entry name" value="PAC"/>
    <property type="match status" value="2"/>
</dbReference>
<keyword evidence="10" id="KW-0547">Nucleotide-binding</keyword>
<dbReference type="InterPro" id="IPR013655">
    <property type="entry name" value="PAS_fold_3"/>
</dbReference>
<dbReference type="InterPro" id="IPR003661">
    <property type="entry name" value="HisK_dim/P_dom"/>
</dbReference>
<keyword evidence="6" id="KW-0597">Phosphoprotein</keyword>
<dbReference type="CDD" id="cd00082">
    <property type="entry name" value="HisKA"/>
    <property type="match status" value="1"/>
</dbReference>
<dbReference type="Pfam" id="PF02518">
    <property type="entry name" value="HATPase_c"/>
    <property type="match status" value="1"/>
</dbReference>
<dbReference type="InterPro" id="IPR000700">
    <property type="entry name" value="PAS-assoc_C"/>
</dbReference>
<dbReference type="EC" id="2.7.13.3" evidence="3"/>
<comment type="catalytic activity">
    <reaction evidence="1">
        <text>ATP + protein L-histidine = ADP + protein N-phospho-L-histidine.</text>
        <dbReference type="EC" id="2.7.13.3"/>
    </reaction>
</comment>
<evidence type="ECO:0000256" key="4">
    <source>
        <dbReference type="ARBA" id="ARBA00022475"/>
    </source>
</evidence>
<evidence type="ECO:0000256" key="10">
    <source>
        <dbReference type="ARBA" id="ARBA00022741"/>
    </source>
</evidence>
<dbReference type="PRINTS" id="PR00344">
    <property type="entry name" value="BCTRLSENSOR"/>
</dbReference>
<dbReference type="FunFam" id="1.10.287.130:FF:000040">
    <property type="entry name" value="PAS domain-containing sensor histidine kinase"/>
    <property type="match status" value="1"/>
</dbReference>
<evidence type="ECO:0000256" key="11">
    <source>
        <dbReference type="ARBA" id="ARBA00022777"/>
    </source>
</evidence>
<dbReference type="Gene3D" id="3.30.450.20">
    <property type="entry name" value="PAS domain"/>
    <property type="match status" value="2"/>
</dbReference>
<comment type="caution">
    <text evidence="19">The sequence shown here is derived from an EMBL/GenBank/DDBJ whole genome shotgun (WGS) entry which is preliminary data.</text>
</comment>
<keyword evidence="7" id="KW-0808">Transferase</keyword>
<evidence type="ECO:0000256" key="7">
    <source>
        <dbReference type="ARBA" id="ARBA00022679"/>
    </source>
</evidence>
<dbReference type="SUPFAM" id="SSF47384">
    <property type="entry name" value="Homodimeric domain of signal transducing histidine kinase"/>
    <property type="match status" value="1"/>
</dbReference>
<name>A0A5R9FEH1_9BACL</name>
<dbReference type="SMART" id="SM00388">
    <property type="entry name" value="HisKA"/>
    <property type="match status" value="1"/>
</dbReference>
<evidence type="ECO:0000256" key="5">
    <source>
        <dbReference type="ARBA" id="ARBA00022519"/>
    </source>
</evidence>
<sequence>MGKTNRVDSLAEKALFESNKRLEKSEKMAHIGHWEWNLQTDKISLSKEMLRILGLNGLSSITLEERLLLVHPEDLHYYADSITNSKELNLPYDIEYRIIQPSGEERVVREQADVKEKHGETYIVYGTALDITESKQSEKALWKSQYNLAKAQRIARLVNWEYDLITGELTWSNGVYEIFGMVPEKIEDFARLIHPNDIDFVVKTGNEAKQGKPYNIEYRVICPDGVEKVIYEQAEVIYNRNGRAERMLGTVQDITERKKTEEHLLNSEKLSLVGQLAAGVAHEVRNPLTSIRGFLQLLQSGVESNPKYYEIMLKELDRIEFIVGEFLSLAKPQTPTIKEEDLINLIKQVMALLSTQSSLHNVQFVEKFELESITVSCDANQIKQVLINVLKNAIDAMPGGGTITITAGQQADGKVLLRFADQGCGIKKERLKKIGQPFYSTKEKGTGLGLMICQKIIEGHHGDLRIDSTYGKGTVVTVILPVSYKQSPVH</sequence>
<keyword evidence="9" id="KW-0677">Repeat</keyword>
<evidence type="ECO:0000259" key="17">
    <source>
        <dbReference type="PROSITE" id="PS50109"/>
    </source>
</evidence>
<keyword evidence="5" id="KW-0997">Cell inner membrane</keyword>
<evidence type="ECO:0000256" key="15">
    <source>
        <dbReference type="ARBA" id="ARBA00023012"/>
    </source>
</evidence>
<feature type="domain" description="Histidine kinase" evidence="17">
    <location>
        <begin position="279"/>
        <end position="484"/>
    </location>
</feature>
<dbReference type="InterPro" id="IPR003594">
    <property type="entry name" value="HATPase_dom"/>
</dbReference>
<dbReference type="InterPro" id="IPR036890">
    <property type="entry name" value="HATPase_C_sf"/>
</dbReference>
<evidence type="ECO:0000256" key="6">
    <source>
        <dbReference type="ARBA" id="ARBA00022553"/>
    </source>
</evidence>
<keyword evidence="14" id="KW-1133">Transmembrane helix</keyword>
<dbReference type="GO" id="GO:0000155">
    <property type="term" value="F:phosphorelay sensor kinase activity"/>
    <property type="evidence" value="ECO:0007669"/>
    <property type="project" value="InterPro"/>
</dbReference>
<gene>
    <name evidence="19" type="ORF">FCL54_01235</name>
</gene>
<dbReference type="GO" id="GO:0030435">
    <property type="term" value="P:sporulation resulting in formation of a cellular spore"/>
    <property type="evidence" value="ECO:0007669"/>
    <property type="project" value="UniProtKB-KW"/>
</dbReference>
<dbReference type="NCBIfam" id="TIGR00229">
    <property type="entry name" value="sensory_box"/>
    <property type="match status" value="1"/>
</dbReference>
<dbReference type="InterPro" id="IPR036097">
    <property type="entry name" value="HisK_dim/P_sf"/>
</dbReference>
<dbReference type="EMBL" id="SWLG01000001">
    <property type="protein sequence ID" value="TLS38964.1"/>
    <property type="molecule type" value="Genomic_DNA"/>
</dbReference>
<keyword evidence="20" id="KW-1185">Reference proteome</keyword>
<keyword evidence="13" id="KW-0749">Sporulation</keyword>
<keyword evidence="11" id="KW-0418">Kinase</keyword>
<feature type="domain" description="PAC" evidence="18">
    <location>
        <begin position="214"/>
        <end position="266"/>
    </location>
</feature>
<dbReference type="CDD" id="cd00075">
    <property type="entry name" value="HATPase"/>
    <property type="match status" value="1"/>
</dbReference>
<reference evidence="19 20" key="1">
    <citation type="submission" date="2019-04" db="EMBL/GenBank/DDBJ databases">
        <title>Bacillus caeni sp. nov., a bacterium isolated from mangrove sediment.</title>
        <authorList>
            <person name="Huang H."/>
            <person name="Mo K."/>
            <person name="Hu Y."/>
        </authorList>
    </citation>
    <scope>NUCLEOTIDE SEQUENCE [LARGE SCALE GENOMIC DNA]</scope>
    <source>
        <strain evidence="19 20">HB172195</strain>
    </source>
</reference>
<dbReference type="InterPro" id="IPR004358">
    <property type="entry name" value="Sig_transdc_His_kin-like_C"/>
</dbReference>
<evidence type="ECO:0000256" key="16">
    <source>
        <dbReference type="ARBA" id="ARBA00023136"/>
    </source>
</evidence>
<dbReference type="Pfam" id="PF00512">
    <property type="entry name" value="HisKA"/>
    <property type="match status" value="1"/>
</dbReference>
<proteinExistence type="predicted"/>
<dbReference type="Gene3D" id="2.10.70.100">
    <property type="match status" value="2"/>
</dbReference>
<dbReference type="Gene3D" id="3.30.565.10">
    <property type="entry name" value="Histidine kinase-like ATPase, C-terminal domain"/>
    <property type="match status" value="1"/>
</dbReference>
<keyword evidence="8" id="KW-0812">Transmembrane</keyword>
<organism evidence="19 20">
    <name type="scientific">Exobacillus caeni</name>
    <dbReference type="NCBI Taxonomy" id="2574798"/>
    <lineage>
        <taxon>Bacteria</taxon>
        <taxon>Bacillati</taxon>
        <taxon>Bacillota</taxon>
        <taxon>Bacilli</taxon>
        <taxon>Bacillales</taxon>
        <taxon>Guptibacillaceae</taxon>
        <taxon>Exobacillus</taxon>
    </lineage>
</organism>
<dbReference type="SUPFAM" id="SSF55874">
    <property type="entry name" value="ATPase domain of HSP90 chaperone/DNA topoisomerase II/histidine kinase"/>
    <property type="match status" value="1"/>
</dbReference>
<dbReference type="SMART" id="SM00086">
    <property type="entry name" value="PAC"/>
    <property type="match status" value="2"/>
</dbReference>
<evidence type="ECO:0000313" key="19">
    <source>
        <dbReference type="EMBL" id="TLS38964.1"/>
    </source>
</evidence>
<dbReference type="PROSITE" id="PS50109">
    <property type="entry name" value="HIS_KIN"/>
    <property type="match status" value="1"/>
</dbReference>
<evidence type="ECO:0000256" key="9">
    <source>
        <dbReference type="ARBA" id="ARBA00022737"/>
    </source>
</evidence>
<dbReference type="InterPro" id="IPR001610">
    <property type="entry name" value="PAC"/>
</dbReference>
<dbReference type="PANTHER" id="PTHR43065:SF10">
    <property type="entry name" value="PEROXIDE STRESS-ACTIVATED HISTIDINE KINASE MAK3"/>
    <property type="match status" value="1"/>
</dbReference>
<dbReference type="GO" id="GO:0005524">
    <property type="term" value="F:ATP binding"/>
    <property type="evidence" value="ECO:0007669"/>
    <property type="project" value="UniProtKB-KW"/>
</dbReference>
<evidence type="ECO:0000256" key="13">
    <source>
        <dbReference type="ARBA" id="ARBA00022969"/>
    </source>
</evidence>
<keyword evidence="4" id="KW-1003">Cell membrane</keyword>
<dbReference type="InterPro" id="IPR035965">
    <property type="entry name" value="PAS-like_dom_sf"/>
</dbReference>
<dbReference type="FunFam" id="2.10.70.100:FF:000001">
    <property type="entry name" value="Sensory transduction histidine kinase"/>
    <property type="match status" value="1"/>
</dbReference>
<evidence type="ECO:0000256" key="14">
    <source>
        <dbReference type="ARBA" id="ARBA00022989"/>
    </source>
</evidence>
<evidence type="ECO:0000256" key="2">
    <source>
        <dbReference type="ARBA" id="ARBA00004429"/>
    </source>
</evidence>
<evidence type="ECO:0000256" key="8">
    <source>
        <dbReference type="ARBA" id="ARBA00022692"/>
    </source>
</evidence>
<dbReference type="PANTHER" id="PTHR43065">
    <property type="entry name" value="SENSOR HISTIDINE KINASE"/>
    <property type="match status" value="1"/>
</dbReference>
<feature type="domain" description="PAC" evidence="18">
    <location>
        <begin position="92"/>
        <end position="143"/>
    </location>
</feature>
<keyword evidence="16" id="KW-0472">Membrane</keyword>
<dbReference type="SUPFAM" id="SSF55785">
    <property type="entry name" value="PYP-like sensor domain (PAS domain)"/>
    <property type="match status" value="2"/>
</dbReference>
<dbReference type="Gene3D" id="1.10.287.130">
    <property type="match status" value="1"/>
</dbReference>
<evidence type="ECO:0000313" key="20">
    <source>
        <dbReference type="Proteomes" id="UP000308230"/>
    </source>
</evidence>
<protein>
    <recommendedName>
        <fullName evidence="3">histidine kinase</fullName>
        <ecNumber evidence="3">2.7.13.3</ecNumber>
    </recommendedName>
</protein>
<dbReference type="InterPro" id="IPR000014">
    <property type="entry name" value="PAS"/>
</dbReference>
<evidence type="ECO:0000256" key="1">
    <source>
        <dbReference type="ARBA" id="ARBA00000085"/>
    </source>
</evidence>
<dbReference type="Pfam" id="PF08447">
    <property type="entry name" value="PAS_3"/>
    <property type="match status" value="2"/>
</dbReference>
<dbReference type="InterPro" id="IPR005467">
    <property type="entry name" value="His_kinase_dom"/>
</dbReference>
<keyword evidence="15" id="KW-0902">Two-component regulatory system</keyword>
<accession>A0A5R9FEH1</accession>
<evidence type="ECO:0000256" key="12">
    <source>
        <dbReference type="ARBA" id="ARBA00022840"/>
    </source>
</evidence>
<comment type="subcellular location">
    <subcellularLocation>
        <location evidence="2">Cell inner membrane</location>
        <topology evidence="2">Multi-pass membrane protein</topology>
    </subcellularLocation>
</comment>
<keyword evidence="12" id="KW-0067">ATP-binding</keyword>
<dbReference type="RefSeq" id="WP_138122340.1">
    <property type="nucleotide sequence ID" value="NZ_SWLG01000001.1"/>
</dbReference>